<dbReference type="RefSeq" id="WP_109358464.1">
    <property type="nucleotide sequence ID" value="NZ_QFRJ01000002.1"/>
</dbReference>
<protein>
    <recommendedName>
        <fullName evidence="3">ABC transporter ATPase</fullName>
    </recommendedName>
</protein>
<reference evidence="1 2" key="1">
    <citation type="submission" date="2018-05" db="EMBL/GenBank/DDBJ databases">
        <title>Brumimicrobium oceani sp. nov., isolated from coastal sediment.</title>
        <authorList>
            <person name="Kou Y."/>
        </authorList>
    </citation>
    <scope>NUCLEOTIDE SEQUENCE [LARGE SCALE GENOMIC DNA]</scope>
    <source>
        <strain evidence="1 2">C305</strain>
    </source>
</reference>
<comment type="caution">
    <text evidence="1">The sequence shown here is derived from an EMBL/GenBank/DDBJ whole genome shotgun (WGS) entry which is preliminary data.</text>
</comment>
<name>A0A2U2XF10_9FLAO</name>
<dbReference type="OrthoDB" id="978691at2"/>
<proteinExistence type="predicted"/>
<gene>
    <name evidence="1" type="ORF">DIT68_03690</name>
</gene>
<accession>A0A2U2XF10</accession>
<evidence type="ECO:0000313" key="2">
    <source>
        <dbReference type="Proteomes" id="UP000245370"/>
    </source>
</evidence>
<dbReference type="AlphaFoldDB" id="A0A2U2XF10"/>
<dbReference type="Proteomes" id="UP000245370">
    <property type="component" value="Unassembled WGS sequence"/>
</dbReference>
<evidence type="ECO:0008006" key="3">
    <source>
        <dbReference type="Google" id="ProtNLM"/>
    </source>
</evidence>
<dbReference type="EMBL" id="QFRJ01000002">
    <property type="protein sequence ID" value="PWH86353.1"/>
    <property type="molecule type" value="Genomic_DNA"/>
</dbReference>
<sequence>MEASNKNLFTQFPDQSKIWLYQSDRALSQDEIKQLESELTSFVEGWAAHGSKLWAGAKVLNPYYAVVAVNDSLVPPSGCSVDASVHKMKDLGLEMGINFFDRMKVTIQEGQELKQVHFSDLNAHPDALVFDPLVSSLGELRNAWPRRIQDSNFAHILG</sequence>
<organism evidence="1 2">
    <name type="scientific">Brumimicrobium oceani</name>
    <dbReference type="NCBI Taxonomy" id="2100725"/>
    <lineage>
        <taxon>Bacteria</taxon>
        <taxon>Pseudomonadati</taxon>
        <taxon>Bacteroidota</taxon>
        <taxon>Flavobacteriia</taxon>
        <taxon>Flavobacteriales</taxon>
        <taxon>Crocinitomicaceae</taxon>
        <taxon>Brumimicrobium</taxon>
    </lineage>
</organism>
<evidence type="ECO:0000313" key="1">
    <source>
        <dbReference type="EMBL" id="PWH86353.1"/>
    </source>
</evidence>
<reference evidence="1 2" key="2">
    <citation type="submission" date="2018-05" db="EMBL/GenBank/DDBJ databases">
        <authorList>
            <person name="Lanie J.A."/>
            <person name="Ng W.-L."/>
            <person name="Kazmierczak K.M."/>
            <person name="Andrzejewski T.M."/>
            <person name="Davidsen T.M."/>
            <person name="Wayne K.J."/>
            <person name="Tettelin H."/>
            <person name="Glass J.I."/>
            <person name="Rusch D."/>
            <person name="Podicherti R."/>
            <person name="Tsui H.-C.T."/>
            <person name="Winkler M.E."/>
        </authorList>
    </citation>
    <scope>NUCLEOTIDE SEQUENCE [LARGE SCALE GENOMIC DNA]</scope>
    <source>
        <strain evidence="1 2">C305</strain>
    </source>
</reference>
<keyword evidence="2" id="KW-1185">Reference proteome</keyword>